<dbReference type="PANTHER" id="PTHR30012">
    <property type="entry name" value="GENERAL SECRETION PATHWAY PROTEIN"/>
    <property type="match status" value="1"/>
</dbReference>
<dbReference type="PRINTS" id="PR00812">
    <property type="entry name" value="BCTERIALGSPF"/>
</dbReference>
<comment type="caution">
    <text evidence="10">The sequence shown here is derived from an EMBL/GenBank/DDBJ whole genome shotgun (WGS) entry which is preliminary data.</text>
</comment>
<evidence type="ECO:0000256" key="2">
    <source>
        <dbReference type="ARBA" id="ARBA00005745"/>
    </source>
</evidence>
<reference evidence="10" key="1">
    <citation type="submission" date="2020-04" db="EMBL/GenBank/DDBJ databases">
        <authorList>
            <person name="Zhang T."/>
        </authorList>
    </citation>
    <scope>NUCLEOTIDE SEQUENCE</scope>
    <source>
        <strain evidence="10">HKST-UBA12</strain>
    </source>
</reference>
<dbReference type="InterPro" id="IPR042094">
    <property type="entry name" value="T2SS_GspF_sf"/>
</dbReference>
<dbReference type="GO" id="GO:0005886">
    <property type="term" value="C:plasma membrane"/>
    <property type="evidence" value="ECO:0007669"/>
    <property type="project" value="UniProtKB-SubCell"/>
</dbReference>
<evidence type="ECO:0000313" key="11">
    <source>
        <dbReference type="Proteomes" id="UP000760819"/>
    </source>
</evidence>
<keyword evidence="4" id="KW-0997">Cell inner membrane</keyword>
<dbReference type="InterPro" id="IPR018076">
    <property type="entry name" value="T2SS_GspF_dom"/>
</dbReference>
<accession>A0A955L016</accession>
<dbReference type="Pfam" id="PF00482">
    <property type="entry name" value="T2SSF"/>
    <property type="match status" value="2"/>
</dbReference>
<name>A0A955L016_9BACT</name>
<organism evidence="10 11">
    <name type="scientific">Candidatus Dojkabacteria bacterium</name>
    <dbReference type="NCBI Taxonomy" id="2099670"/>
    <lineage>
        <taxon>Bacteria</taxon>
        <taxon>Candidatus Dojkabacteria</taxon>
    </lineage>
</organism>
<evidence type="ECO:0000256" key="4">
    <source>
        <dbReference type="ARBA" id="ARBA00022519"/>
    </source>
</evidence>
<dbReference type="EMBL" id="JAGQLI010000051">
    <property type="protein sequence ID" value="MCA9378976.1"/>
    <property type="molecule type" value="Genomic_DNA"/>
</dbReference>
<dbReference type="Gene3D" id="1.20.81.30">
    <property type="entry name" value="Type II secretion system (T2SS), domain F"/>
    <property type="match status" value="2"/>
</dbReference>
<keyword evidence="6 8" id="KW-1133">Transmembrane helix</keyword>
<keyword evidence="7 8" id="KW-0472">Membrane</keyword>
<evidence type="ECO:0000256" key="8">
    <source>
        <dbReference type="SAM" id="Phobius"/>
    </source>
</evidence>
<evidence type="ECO:0000256" key="5">
    <source>
        <dbReference type="ARBA" id="ARBA00022692"/>
    </source>
</evidence>
<dbReference type="PANTHER" id="PTHR30012:SF0">
    <property type="entry name" value="TYPE II SECRETION SYSTEM PROTEIN F-RELATED"/>
    <property type="match status" value="1"/>
</dbReference>
<keyword evidence="3" id="KW-1003">Cell membrane</keyword>
<dbReference type="AlphaFoldDB" id="A0A955L016"/>
<evidence type="ECO:0000313" key="10">
    <source>
        <dbReference type="EMBL" id="MCA9378976.1"/>
    </source>
</evidence>
<evidence type="ECO:0000256" key="3">
    <source>
        <dbReference type="ARBA" id="ARBA00022475"/>
    </source>
</evidence>
<evidence type="ECO:0000256" key="1">
    <source>
        <dbReference type="ARBA" id="ARBA00004429"/>
    </source>
</evidence>
<sequence>MAQYNYVALSKSGQKIKGSYEAASREEVSTYLHEQGLVVIAIDENIGLSFKRLGQVQLGGVPLKDRVIFVKQLSTMLSAGLPIIQALEILVQQATNSSLRDKLQKAYKDVESGASLSEAFSKQKSIFTELQISLLVAGEKSGTLNEVMLQIADDMQKSKEVRGKIVGAMIYPIILIVVMIAVLVMMLLFMIPAVKSLYFDFGVTELPGVTAFLVSLSDFVSDPRALVIIILVNVFGVVGLRYYYSTVSGRWVIDSLLLKVPVAGTIIEKTHLTQFNRLLAMLLRNGVSIVEALRVISKSMSNVTYKQTILESRDEVVKGSSLSVPLARGKVFPIIMVKMLATGEETGKLDKVAADMGVYYASELEEITANLTKLIEPFMLLAVGGMVAFLAVAVYLPLYQLGQYIS</sequence>
<evidence type="ECO:0000259" key="9">
    <source>
        <dbReference type="Pfam" id="PF00482"/>
    </source>
</evidence>
<feature type="transmembrane region" description="Helical" evidence="8">
    <location>
        <begin position="225"/>
        <end position="244"/>
    </location>
</feature>
<feature type="domain" description="Type II secretion system protein GspF" evidence="9">
    <location>
        <begin position="277"/>
        <end position="397"/>
    </location>
</feature>
<feature type="transmembrane region" description="Helical" evidence="8">
    <location>
        <begin position="165"/>
        <end position="191"/>
    </location>
</feature>
<keyword evidence="5 8" id="KW-0812">Transmembrane</keyword>
<evidence type="ECO:0000256" key="7">
    <source>
        <dbReference type="ARBA" id="ARBA00023136"/>
    </source>
</evidence>
<comment type="subcellular location">
    <subcellularLocation>
        <location evidence="1">Cell inner membrane</location>
        <topology evidence="1">Multi-pass membrane protein</topology>
    </subcellularLocation>
</comment>
<proteinExistence type="inferred from homology"/>
<feature type="domain" description="Type II secretion system protein GspF" evidence="9">
    <location>
        <begin position="69"/>
        <end position="192"/>
    </location>
</feature>
<reference evidence="10" key="2">
    <citation type="journal article" date="2021" name="Microbiome">
        <title>Successional dynamics and alternative stable states in a saline activated sludge microbial community over 9 years.</title>
        <authorList>
            <person name="Wang Y."/>
            <person name="Ye J."/>
            <person name="Ju F."/>
            <person name="Liu L."/>
            <person name="Boyd J.A."/>
            <person name="Deng Y."/>
            <person name="Parks D.H."/>
            <person name="Jiang X."/>
            <person name="Yin X."/>
            <person name="Woodcroft B.J."/>
            <person name="Tyson G.W."/>
            <person name="Hugenholtz P."/>
            <person name="Polz M.F."/>
            <person name="Zhang T."/>
        </authorList>
    </citation>
    <scope>NUCLEOTIDE SEQUENCE</scope>
    <source>
        <strain evidence="10">HKST-UBA12</strain>
    </source>
</reference>
<gene>
    <name evidence="10" type="ORF">KC640_00970</name>
</gene>
<dbReference type="Proteomes" id="UP000760819">
    <property type="component" value="Unassembled WGS sequence"/>
</dbReference>
<feature type="transmembrane region" description="Helical" evidence="8">
    <location>
        <begin position="378"/>
        <end position="398"/>
    </location>
</feature>
<protein>
    <submittedName>
        <fullName evidence="10">Type II secretion system F family protein</fullName>
    </submittedName>
</protein>
<dbReference type="InterPro" id="IPR003004">
    <property type="entry name" value="GspF/PilC"/>
</dbReference>
<comment type="similarity">
    <text evidence="2">Belongs to the GSP F family.</text>
</comment>
<dbReference type="FunFam" id="1.20.81.30:FF:000001">
    <property type="entry name" value="Type II secretion system protein F"/>
    <property type="match status" value="1"/>
</dbReference>
<evidence type="ECO:0000256" key="6">
    <source>
        <dbReference type="ARBA" id="ARBA00022989"/>
    </source>
</evidence>